<evidence type="ECO:0000256" key="4">
    <source>
        <dbReference type="ARBA" id="ARBA00022475"/>
    </source>
</evidence>
<evidence type="ECO:0000313" key="14">
    <source>
        <dbReference type="Proteomes" id="UP001500635"/>
    </source>
</evidence>
<feature type="transmembrane region" description="Helical" evidence="10">
    <location>
        <begin position="450"/>
        <end position="470"/>
    </location>
</feature>
<comment type="subcellular location">
    <subcellularLocation>
        <location evidence="1 10">Cell membrane</location>
        <topology evidence="1 10">Multi-pass membrane protein</topology>
    </subcellularLocation>
</comment>
<feature type="domain" description="ABC transmembrane type-1" evidence="12">
    <location>
        <begin position="279"/>
        <end position="471"/>
    </location>
</feature>
<organism evidence="13 14">
    <name type="scientific">Tsukamurella soli</name>
    <dbReference type="NCBI Taxonomy" id="644556"/>
    <lineage>
        <taxon>Bacteria</taxon>
        <taxon>Bacillati</taxon>
        <taxon>Actinomycetota</taxon>
        <taxon>Actinomycetes</taxon>
        <taxon>Mycobacteriales</taxon>
        <taxon>Tsukamurellaceae</taxon>
        <taxon>Tsukamurella</taxon>
    </lineage>
</organism>
<evidence type="ECO:0000256" key="2">
    <source>
        <dbReference type="ARBA" id="ARBA00010333"/>
    </source>
</evidence>
<dbReference type="CDD" id="cd06261">
    <property type="entry name" value="TM_PBP2"/>
    <property type="match status" value="1"/>
</dbReference>
<dbReference type="PROSITE" id="PS01039">
    <property type="entry name" value="SBP_BACTERIAL_3"/>
    <property type="match status" value="1"/>
</dbReference>
<feature type="transmembrane region" description="Helical" evidence="10">
    <location>
        <begin position="285"/>
        <end position="309"/>
    </location>
</feature>
<evidence type="ECO:0000256" key="5">
    <source>
        <dbReference type="ARBA" id="ARBA00022692"/>
    </source>
</evidence>
<feature type="chain" id="PRO_5045982178" evidence="11">
    <location>
        <begin position="28"/>
        <end position="484"/>
    </location>
</feature>
<keyword evidence="3 10" id="KW-0813">Transport</keyword>
<dbReference type="PANTHER" id="PTHR30614:SF0">
    <property type="entry name" value="L-CYSTINE TRANSPORT SYSTEM PERMEASE PROTEIN TCYL"/>
    <property type="match status" value="1"/>
</dbReference>
<dbReference type="InterPro" id="IPR001320">
    <property type="entry name" value="Iontro_rcpt_C"/>
</dbReference>
<comment type="caution">
    <text evidence="13">The sequence shown here is derived from an EMBL/GenBank/DDBJ whole genome shotgun (WGS) entry which is preliminary data.</text>
</comment>
<dbReference type="PROSITE" id="PS50928">
    <property type="entry name" value="ABC_TM1"/>
    <property type="match status" value="1"/>
</dbReference>
<dbReference type="EMBL" id="BAABFR010000002">
    <property type="protein sequence ID" value="GAA4383236.1"/>
    <property type="molecule type" value="Genomic_DNA"/>
</dbReference>
<dbReference type="InterPro" id="IPR018313">
    <property type="entry name" value="SBP_3_CS"/>
</dbReference>
<evidence type="ECO:0000256" key="9">
    <source>
        <dbReference type="ARBA" id="ARBA00023136"/>
    </source>
</evidence>
<keyword evidence="6 11" id="KW-0732">Signal</keyword>
<proteinExistence type="inferred from homology"/>
<evidence type="ECO:0000313" key="13">
    <source>
        <dbReference type="EMBL" id="GAA4383236.1"/>
    </source>
</evidence>
<evidence type="ECO:0000259" key="12">
    <source>
        <dbReference type="PROSITE" id="PS50928"/>
    </source>
</evidence>
<dbReference type="InterPro" id="IPR010065">
    <property type="entry name" value="AA_ABC_transptr_permease_3TM"/>
</dbReference>
<protein>
    <submittedName>
        <fullName evidence="13">ABC transporter permease subunit</fullName>
    </submittedName>
</protein>
<dbReference type="PANTHER" id="PTHR30614">
    <property type="entry name" value="MEMBRANE COMPONENT OF AMINO ACID ABC TRANSPORTER"/>
    <property type="match status" value="1"/>
</dbReference>
<dbReference type="Gene3D" id="1.10.3720.10">
    <property type="entry name" value="MetI-like"/>
    <property type="match status" value="1"/>
</dbReference>
<dbReference type="Gene3D" id="3.40.190.10">
    <property type="entry name" value="Periplasmic binding protein-like II"/>
    <property type="match status" value="2"/>
</dbReference>
<keyword evidence="9 10" id="KW-0472">Membrane</keyword>
<keyword evidence="5 10" id="KW-0812">Transmembrane</keyword>
<keyword evidence="7" id="KW-0029">Amino-acid transport</keyword>
<dbReference type="InterPro" id="IPR001638">
    <property type="entry name" value="Solute-binding_3/MltF_N"/>
</dbReference>
<gene>
    <name evidence="13" type="ORF">GCM10023147_02130</name>
</gene>
<evidence type="ECO:0000256" key="1">
    <source>
        <dbReference type="ARBA" id="ARBA00004651"/>
    </source>
</evidence>
<evidence type="ECO:0000256" key="10">
    <source>
        <dbReference type="RuleBase" id="RU363032"/>
    </source>
</evidence>
<dbReference type="SMART" id="SM00062">
    <property type="entry name" value="PBPb"/>
    <property type="match status" value="1"/>
</dbReference>
<comment type="similarity">
    <text evidence="10">Belongs to the binding-protein-dependent transport system permease family.</text>
</comment>
<dbReference type="InterPro" id="IPR043429">
    <property type="entry name" value="ArtM/GltK/GlnP/TcyL/YhdX-like"/>
</dbReference>
<accession>A0ABP8J1H9</accession>
<dbReference type="SMART" id="SM00079">
    <property type="entry name" value="PBPe"/>
    <property type="match status" value="1"/>
</dbReference>
<sequence length="484" mass="51961">MRGLRGLLVAVVALLIVAIGMPAPALADPKAAPVLPVPGVLRVGTEGVYQVYSYHDQSGKLTGYDVDMISAVADKLHLRVQFVETPWDSMFAALAAGRFDLVANEVTITDARKAQYDLSDPYIDTTGSIVVRSDENSIHSLADIRGKRAAESLTSNWGDDARQAGAQIVGVDSFTDAANLLAQGRVDVIINDGLVVRNFLKVNPGAKVKIAGDTPDKGQSAFAARKGSGLMPEVDRALAEIKADGTAQRIYDKYFGATAVTVKPESKWDLVRRNLVPLLRATGQYTIPLTIISFAVGLVIALLVALARISGNRLLSGLARAYISVIRGTPLLVQLFIIFYALPGLHIVINPFPAAAIAFSLNVGGYAAEIIRASIGGVPKGQWEAATTIGMDYRTSLRRIILPQAARTATPPLANTLISLVKDTSLASTILVTELLRQAQIAAAPTFDFFAMYVVAAIYYFVICQLLSLVQGRLETRLERYVAR</sequence>
<keyword evidence="4" id="KW-1003">Cell membrane</keyword>
<evidence type="ECO:0000256" key="6">
    <source>
        <dbReference type="ARBA" id="ARBA00022729"/>
    </source>
</evidence>
<dbReference type="CDD" id="cd13711">
    <property type="entry name" value="PBP2_Ngo0372_TcyA"/>
    <property type="match status" value="1"/>
</dbReference>
<evidence type="ECO:0000256" key="7">
    <source>
        <dbReference type="ARBA" id="ARBA00022970"/>
    </source>
</evidence>
<evidence type="ECO:0000256" key="8">
    <source>
        <dbReference type="ARBA" id="ARBA00022989"/>
    </source>
</evidence>
<evidence type="ECO:0000256" key="3">
    <source>
        <dbReference type="ARBA" id="ARBA00022448"/>
    </source>
</evidence>
<dbReference type="SUPFAM" id="SSF161098">
    <property type="entry name" value="MetI-like"/>
    <property type="match status" value="1"/>
</dbReference>
<evidence type="ECO:0000256" key="11">
    <source>
        <dbReference type="SAM" id="SignalP"/>
    </source>
</evidence>
<name>A0ABP8J1H9_9ACTN</name>
<feature type="transmembrane region" description="Helical" evidence="10">
    <location>
        <begin position="321"/>
        <end position="342"/>
    </location>
</feature>
<keyword evidence="14" id="KW-1185">Reference proteome</keyword>
<comment type="similarity">
    <text evidence="2">Belongs to the bacterial solute-binding protein 3 family.</text>
</comment>
<dbReference type="Pfam" id="PF00497">
    <property type="entry name" value="SBP_bac_3"/>
    <property type="match status" value="1"/>
</dbReference>
<dbReference type="RefSeq" id="WP_344989628.1">
    <property type="nucleotide sequence ID" value="NZ_BAABFR010000002.1"/>
</dbReference>
<dbReference type="InterPro" id="IPR035906">
    <property type="entry name" value="MetI-like_sf"/>
</dbReference>
<dbReference type="NCBIfam" id="TIGR01726">
    <property type="entry name" value="HEQRo_perm_3TM"/>
    <property type="match status" value="1"/>
</dbReference>
<feature type="signal peptide" evidence="11">
    <location>
        <begin position="1"/>
        <end position="27"/>
    </location>
</feature>
<dbReference type="Pfam" id="PF00528">
    <property type="entry name" value="BPD_transp_1"/>
    <property type="match status" value="1"/>
</dbReference>
<dbReference type="InterPro" id="IPR000515">
    <property type="entry name" value="MetI-like"/>
</dbReference>
<keyword evidence="8 10" id="KW-1133">Transmembrane helix</keyword>
<dbReference type="Proteomes" id="UP001500635">
    <property type="component" value="Unassembled WGS sequence"/>
</dbReference>
<reference evidence="14" key="1">
    <citation type="journal article" date="2019" name="Int. J. Syst. Evol. Microbiol.">
        <title>The Global Catalogue of Microorganisms (GCM) 10K type strain sequencing project: providing services to taxonomists for standard genome sequencing and annotation.</title>
        <authorList>
            <consortium name="The Broad Institute Genomics Platform"/>
            <consortium name="The Broad Institute Genome Sequencing Center for Infectious Disease"/>
            <person name="Wu L."/>
            <person name="Ma J."/>
        </authorList>
    </citation>
    <scope>NUCLEOTIDE SEQUENCE [LARGE SCALE GENOMIC DNA]</scope>
    <source>
        <strain evidence="14">JCM 17688</strain>
    </source>
</reference>
<dbReference type="SUPFAM" id="SSF53850">
    <property type="entry name" value="Periplasmic binding protein-like II"/>
    <property type="match status" value="1"/>
</dbReference>